<gene>
    <name evidence="1" type="ORF">HMF3257_39110</name>
</gene>
<name>A0A327NG35_9BACT</name>
<organism evidence="1 2">
    <name type="scientific">Spirosoma telluris</name>
    <dbReference type="NCBI Taxonomy" id="2183553"/>
    <lineage>
        <taxon>Bacteria</taxon>
        <taxon>Pseudomonadati</taxon>
        <taxon>Bacteroidota</taxon>
        <taxon>Cytophagia</taxon>
        <taxon>Cytophagales</taxon>
        <taxon>Cytophagaceae</taxon>
        <taxon>Spirosoma</taxon>
    </lineage>
</organism>
<proteinExistence type="predicted"/>
<dbReference type="RefSeq" id="WP_111351484.1">
    <property type="nucleotide sequence ID" value="NZ_QLII01000004.1"/>
</dbReference>
<protein>
    <submittedName>
        <fullName evidence="1">Uncharacterized protein</fullName>
    </submittedName>
</protein>
<sequence length="306" mass="35241">MYSGTRLLSPVDITFGDYLRAIITADVDLIPDDTRNYRLAFIDAFRRRGIYPKGIKTLSVESLQFTARPALKPYTQDLFNIIGKFLRDLHRALIYVKDRKEIYDITKEYIAGNKNKSIVGLHSRILIKFDSWWEFEKLTGLVLNSNWRTFGIRASTTDPNDPSFQVHNLRLVSRVGPTGNQINQIIFSLVQRSGILTTENGDFVGHYTPNDGNAPPANGFELRGGCTLIFDLDTQQLRYAITRPLLDTSQLTEQNQIRKIDEQRVKQQYRYQHDEVMMCMTDYSHYFGNGFTNGLNEPSLFYTITN</sequence>
<dbReference type="OrthoDB" id="178184at2"/>
<accession>A0A327NG35</accession>
<keyword evidence="2" id="KW-1185">Reference proteome</keyword>
<comment type="caution">
    <text evidence="1">The sequence shown here is derived from an EMBL/GenBank/DDBJ whole genome shotgun (WGS) entry which is preliminary data.</text>
</comment>
<reference evidence="1 2" key="1">
    <citation type="submission" date="2018-06" db="EMBL/GenBank/DDBJ databases">
        <title>Spirosoma sp. HMF3257 Genome sequencing and assembly.</title>
        <authorList>
            <person name="Kang H."/>
            <person name="Cha I."/>
            <person name="Kim H."/>
            <person name="Kang J."/>
            <person name="Joh K."/>
        </authorList>
    </citation>
    <scope>NUCLEOTIDE SEQUENCE [LARGE SCALE GENOMIC DNA]</scope>
    <source>
        <strain evidence="1 2">HMF3257</strain>
    </source>
</reference>
<dbReference type="Proteomes" id="UP000249016">
    <property type="component" value="Unassembled WGS sequence"/>
</dbReference>
<evidence type="ECO:0000313" key="1">
    <source>
        <dbReference type="EMBL" id="RAI72916.1"/>
    </source>
</evidence>
<dbReference type="EMBL" id="QLII01000004">
    <property type="protein sequence ID" value="RAI72916.1"/>
    <property type="molecule type" value="Genomic_DNA"/>
</dbReference>
<evidence type="ECO:0000313" key="2">
    <source>
        <dbReference type="Proteomes" id="UP000249016"/>
    </source>
</evidence>
<dbReference type="AlphaFoldDB" id="A0A327NG35"/>